<evidence type="ECO:0000256" key="6">
    <source>
        <dbReference type="SAM" id="Phobius"/>
    </source>
</evidence>
<proteinExistence type="predicted"/>
<evidence type="ECO:0000256" key="3">
    <source>
        <dbReference type="ARBA" id="ARBA00022989"/>
    </source>
</evidence>
<accession>A0A5D0U291</accession>
<comment type="caution">
    <text evidence="7">The sequence shown here is derived from an EMBL/GenBank/DDBJ whole genome shotgun (WGS) entry which is preliminary data.</text>
</comment>
<dbReference type="Pfam" id="PF09685">
    <property type="entry name" value="MamF_MmsF"/>
    <property type="match status" value="1"/>
</dbReference>
<evidence type="ECO:0000313" key="7">
    <source>
        <dbReference type="EMBL" id="TYC11722.1"/>
    </source>
</evidence>
<feature type="transmembrane region" description="Helical" evidence="6">
    <location>
        <begin position="154"/>
        <end position="177"/>
    </location>
</feature>
<dbReference type="InterPro" id="IPR019109">
    <property type="entry name" value="MamF_MmsF"/>
</dbReference>
<evidence type="ECO:0000256" key="5">
    <source>
        <dbReference type="SAM" id="MobiDB-lite"/>
    </source>
</evidence>
<evidence type="ECO:0000256" key="1">
    <source>
        <dbReference type="ARBA" id="ARBA00004141"/>
    </source>
</evidence>
<keyword evidence="8" id="KW-1185">Reference proteome</keyword>
<dbReference type="EMBL" id="VSFF01000010">
    <property type="protein sequence ID" value="TYC11722.1"/>
    <property type="molecule type" value="Genomic_DNA"/>
</dbReference>
<name>A0A5D0U291_9ACTN</name>
<feature type="transmembrane region" description="Helical" evidence="6">
    <location>
        <begin position="87"/>
        <end position="109"/>
    </location>
</feature>
<evidence type="ECO:0000256" key="4">
    <source>
        <dbReference type="ARBA" id="ARBA00023136"/>
    </source>
</evidence>
<keyword evidence="3 6" id="KW-1133">Transmembrane helix</keyword>
<evidence type="ECO:0000313" key="8">
    <source>
        <dbReference type="Proteomes" id="UP000322634"/>
    </source>
</evidence>
<comment type="subcellular location">
    <subcellularLocation>
        <location evidence="1">Membrane</location>
        <topology evidence="1">Multi-pass membrane protein</topology>
    </subcellularLocation>
</comment>
<feature type="region of interest" description="Disordered" evidence="5">
    <location>
        <begin position="1"/>
        <end position="79"/>
    </location>
</feature>
<protein>
    <submittedName>
        <fullName evidence="7">DUF4870 domain-containing protein</fullName>
    </submittedName>
</protein>
<feature type="transmembrane region" description="Helical" evidence="6">
    <location>
        <begin position="129"/>
        <end position="148"/>
    </location>
</feature>
<dbReference type="OrthoDB" id="9808930at2"/>
<dbReference type="AlphaFoldDB" id="A0A5D0U291"/>
<dbReference type="Proteomes" id="UP000322634">
    <property type="component" value="Unassembled WGS sequence"/>
</dbReference>
<gene>
    <name evidence="7" type="ORF">FXF65_26955</name>
</gene>
<organism evidence="7 8">
    <name type="scientific">Actinomadura syzygii</name>
    <dbReference type="NCBI Taxonomy" id="1427538"/>
    <lineage>
        <taxon>Bacteria</taxon>
        <taxon>Bacillati</taxon>
        <taxon>Actinomycetota</taxon>
        <taxon>Actinomycetes</taxon>
        <taxon>Streptosporangiales</taxon>
        <taxon>Thermomonosporaceae</taxon>
        <taxon>Actinomadura</taxon>
    </lineage>
</organism>
<keyword evidence="2 6" id="KW-0812">Transmembrane</keyword>
<evidence type="ECO:0000256" key="2">
    <source>
        <dbReference type="ARBA" id="ARBA00022692"/>
    </source>
</evidence>
<sequence>MCGGPVRTPGSIKRTATCPARPDLDRFCMTPRPPLDQRERAVTDQPPPYGPPPGQPPGGQYDPRWGYGPPGVPHGMPQHGQGEETTWAIFSYVGVAVIGFLAPLIIYCVKKNTSPFTRYHAAQALNYEITLLIHLLAVAALCAAPAIVLSPWFLVALAVPYLESLIGQFVFAIIGAVKAGKGEYVRFPTFFCFRMIR</sequence>
<keyword evidence="4 6" id="KW-0472">Membrane</keyword>
<feature type="compositionally biased region" description="Pro residues" evidence="5">
    <location>
        <begin position="45"/>
        <end position="56"/>
    </location>
</feature>
<reference evidence="7 8" key="1">
    <citation type="submission" date="2019-08" db="EMBL/GenBank/DDBJ databases">
        <title>Actinomadura sp. nov. CYP1-5 isolated from mountain soil.</title>
        <authorList>
            <person name="Songsumanus A."/>
            <person name="Kuncharoen N."/>
            <person name="Kudo T."/>
            <person name="Yuki M."/>
            <person name="Igarashi Y."/>
            <person name="Tanasupawat S."/>
        </authorList>
    </citation>
    <scope>NUCLEOTIDE SEQUENCE [LARGE SCALE GENOMIC DNA]</scope>
    <source>
        <strain evidence="7 8">GKU157</strain>
    </source>
</reference>